<organism evidence="3 4">
    <name type="scientific">Coniochaeta hoffmannii</name>
    <dbReference type="NCBI Taxonomy" id="91930"/>
    <lineage>
        <taxon>Eukaryota</taxon>
        <taxon>Fungi</taxon>
        <taxon>Dikarya</taxon>
        <taxon>Ascomycota</taxon>
        <taxon>Pezizomycotina</taxon>
        <taxon>Sordariomycetes</taxon>
        <taxon>Sordariomycetidae</taxon>
        <taxon>Coniochaetales</taxon>
        <taxon>Coniochaetaceae</taxon>
        <taxon>Coniochaeta</taxon>
    </lineage>
</organism>
<feature type="transmembrane region" description="Helical" evidence="2">
    <location>
        <begin position="44"/>
        <end position="66"/>
    </location>
</feature>
<dbReference type="Proteomes" id="UP001174691">
    <property type="component" value="Unassembled WGS sequence"/>
</dbReference>
<keyword evidence="4" id="KW-1185">Reference proteome</keyword>
<dbReference type="AlphaFoldDB" id="A0AA38S2M6"/>
<dbReference type="EMBL" id="JANBVN010000004">
    <property type="protein sequence ID" value="KAJ9165323.1"/>
    <property type="molecule type" value="Genomic_DNA"/>
</dbReference>
<feature type="region of interest" description="Disordered" evidence="1">
    <location>
        <begin position="629"/>
        <end position="714"/>
    </location>
</feature>
<gene>
    <name evidence="3" type="ORF">NKR19_g471</name>
</gene>
<feature type="compositionally biased region" description="Polar residues" evidence="1">
    <location>
        <begin position="659"/>
        <end position="689"/>
    </location>
</feature>
<feature type="transmembrane region" description="Helical" evidence="2">
    <location>
        <begin position="558"/>
        <end position="578"/>
    </location>
</feature>
<reference evidence="3" key="1">
    <citation type="submission" date="2022-07" db="EMBL/GenBank/DDBJ databases">
        <title>Fungi with potential for degradation of polypropylene.</title>
        <authorList>
            <person name="Gostincar C."/>
        </authorList>
    </citation>
    <scope>NUCLEOTIDE SEQUENCE</scope>
    <source>
        <strain evidence="3">EXF-13287</strain>
    </source>
</reference>
<protein>
    <submittedName>
        <fullName evidence="3">Uncharacterized protein</fullName>
    </submittedName>
</protein>
<evidence type="ECO:0000256" key="2">
    <source>
        <dbReference type="SAM" id="Phobius"/>
    </source>
</evidence>
<feature type="transmembrane region" description="Helical" evidence="2">
    <location>
        <begin position="121"/>
        <end position="147"/>
    </location>
</feature>
<name>A0AA38S2M6_9PEZI</name>
<accession>A0AA38S2M6</accession>
<keyword evidence="2" id="KW-0812">Transmembrane</keyword>
<feature type="compositionally biased region" description="Polar residues" evidence="1">
    <location>
        <begin position="697"/>
        <end position="714"/>
    </location>
</feature>
<evidence type="ECO:0000256" key="1">
    <source>
        <dbReference type="SAM" id="MobiDB-lite"/>
    </source>
</evidence>
<keyword evidence="2" id="KW-0472">Membrane</keyword>
<evidence type="ECO:0000313" key="4">
    <source>
        <dbReference type="Proteomes" id="UP001174691"/>
    </source>
</evidence>
<proteinExistence type="predicted"/>
<comment type="caution">
    <text evidence="3">The sequence shown here is derived from an EMBL/GenBank/DDBJ whole genome shotgun (WGS) entry which is preliminary data.</text>
</comment>
<keyword evidence="2" id="KW-1133">Transmembrane helix</keyword>
<evidence type="ECO:0000313" key="3">
    <source>
        <dbReference type="EMBL" id="KAJ9165323.1"/>
    </source>
</evidence>
<sequence length="714" mass="77929">MSLNPDFYVNPDYIHKGGWTNWNGDAASGGQITVTKRTGDLLSVFIGIFLVFVEGGLWTLIGYAMFQWKRRHSKAATDTAQYHQQQVILRNVSDDRGIGQAYYDLWTTWGMTDPAVIMRTVPIVIIAAVSFLFFLVAMPFIVAFLLLQEGDEVLIYSPNCGWWQTSFSANEITASTAITNRTWEAIAYADSCYESDGSSALCDDFLPTRRLNWTGWSSAECPFGRELCLLPGLYPAYEMQTLYLDSHLDFGMNAPRDGRMQLQRMTTCAPLATADRTSVLDGTLDGELITAVYFGPSNTTDFTIGVSNFEITAGRQYILRAVMEYPYNGAFYTGTFTPLPELTRTDGDLSIIFLNNNGIPVAGTNGPCEDPFFSATGKQLDSFPDYYMADSPLTAIGCLDQYQLRNTVTGELTDYSGMLDLGQGVENWAGSLSHSQFAAMAQLQWSIGQIGGIGSTVEAIGADALRAKKYPGVFDNFQNPLPNDQWKNEVGYWFDIGLAKLQLLFVNIATGPQEVGTPGLTNVLPVMASGAKSGTDYVDLICHSQKIHDGDFKNFHRAGFIVLAVLGILLLVFPSLFTKFIIWRFRNRADVLAWTTYGNLQLLRLASEAGGVRDWVGCDEETPFLEPDRCIGSVDTTATDGKGRPHPVLLPPRKPESPTHGSLATSTNGNPASPTNGSPATPTSVNPASPANVIPASPTSVNQTSSTNGTVRSS</sequence>